<reference evidence="1" key="2">
    <citation type="submission" date="2025-08" db="UniProtKB">
        <authorList>
            <consortium name="Ensembl"/>
        </authorList>
    </citation>
    <scope>IDENTIFICATION</scope>
</reference>
<dbReference type="Ensembl" id="ENSCMUT00000008795.2">
    <property type="protein sequence ID" value="ENSCMUP00000008160.1"/>
    <property type="gene ID" value="ENSCMUG00000005315.2"/>
</dbReference>
<name>A0A8C3GV65_CORMO</name>
<sequence length="80" mass="9239">IQSFPLISLNASIRFLLPLLVLFQVVGEVYGVMACFPQRVCFTLPYAINCRWIWDILINLCMCVRTCDSAEMLFIAIQHR</sequence>
<proteinExistence type="predicted"/>
<reference evidence="1" key="3">
    <citation type="submission" date="2025-09" db="UniProtKB">
        <authorList>
            <consortium name="Ensembl"/>
        </authorList>
    </citation>
    <scope>IDENTIFICATION</scope>
</reference>
<dbReference type="AlphaFoldDB" id="A0A8C3GV65"/>
<keyword evidence="2" id="KW-1185">Reference proteome</keyword>
<dbReference type="Proteomes" id="UP000694553">
    <property type="component" value="Unassembled WGS sequence"/>
</dbReference>
<reference evidence="2" key="1">
    <citation type="submission" date="2019-10" db="EMBL/GenBank/DDBJ databases">
        <title>Corvus moneduloides (New Caledonian crow) genome, bCorMon1, primary haplotype.</title>
        <authorList>
            <person name="Rutz C."/>
            <person name="Fungtammasan C."/>
            <person name="Mountcastle J."/>
            <person name="Formenti G."/>
            <person name="Chow W."/>
            <person name="Howe K."/>
            <person name="Steele M.P."/>
            <person name="Fernandes J."/>
            <person name="Gilbert M.T.P."/>
            <person name="Fedrigo O."/>
            <person name="Jarvis E.D."/>
            <person name="Gemmell N."/>
        </authorList>
    </citation>
    <scope>NUCLEOTIDE SEQUENCE [LARGE SCALE GENOMIC DNA]</scope>
</reference>
<protein>
    <submittedName>
        <fullName evidence="1">Uncharacterized protein</fullName>
    </submittedName>
</protein>
<evidence type="ECO:0000313" key="1">
    <source>
        <dbReference type="Ensembl" id="ENSCMUP00000008160.1"/>
    </source>
</evidence>
<organism evidence="1 2">
    <name type="scientific">Corvus moneduloides</name>
    <name type="common">New Caledonian crow</name>
    <dbReference type="NCBI Taxonomy" id="1196302"/>
    <lineage>
        <taxon>Eukaryota</taxon>
        <taxon>Metazoa</taxon>
        <taxon>Chordata</taxon>
        <taxon>Craniata</taxon>
        <taxon>Vertebrata</taxon>
        <taxon>Euteleostomi</taxon>
        <taxon>Archelosauria</taxon>
        <taxon>Archosauria</taxon>
        <taxon>Dinosauria</taxon>
        <taxon>Saurischia</taxon>
        <taxon>Theropoda</taxon>
        <taxon>Coelurosauria</taxon>
        <taxon>Aves</taxon>
        <taxon>Neognathae</taxon>
        <taxon>Neoaves</taxon>
        <taxon>Telluraves</taxon>
        <taxon>Australaves</taxon>
        <taxon>Passeriformes</taxon>
        <taxon>Corvoidea</taxon>
        <taxon>Corvidae</taxon>
        <taxon>Corvus</taxon>
    </lineage>
</organism>
<accession>A0A8C3GV65</accession>
<evidence type="ECO:0000313" key="2">
    <source>
        <dbReference type="Proteomes" id="UP000694553"/>
    </source>
</evidence>